<dbReference type="AlphaFoldDB" id="A0A449IM09"/>
<dbReference type="EMBL" id="CAACYJ010000035">
    <property type="protein sequence ID" value="VFB20461.1"/>
    <property type="molecule type" value="Genomic_DNA"/>
</dbReference>
<evidence type="ECO:0000313" key="1">
    <source>
        <dbReference type="EMBL" id="VFB20461.1"/>
    </source>
</evidence>
<evidence type="ECO:0008006" key="3">
    <source>
        <dbReference type="Google" id="ProtNLM"/>
    </source>
</evidence>
<reference evidence="1 2" key="1">
    <citation type="submission" date="2019-02" db="EMBL/GenBank/DDBJ databases">
        <authorList>
            <consortium name="Pathogen Informatics"/>
        </authorList>
    </citation>
    <scope>NUCLEOTIDE SEQUENCE [LARGE SCALE GENOMIC DNA]</scope>
    <source>
        <strain evidence="1 2">3012STDY7103891</strain>
    </source>
</reference>
<evidence type="ECO:0000313" key="2">
    <source>
        <dbReference type="Proteomes" id="UP000330809"/>
    </source>
</evidence>
<dbReference type="SUPFAM" id="SSF47616">
    <property type="entry name" value="GST C-terminal domain-like"/>
    <property type="match status" value="1"/>
</dbReference>
<sequence>MLAFVAITVVEQMKCGAQYPHLQAYLQRLAALDSWKRALKLEHELDE</sequence>
<dbReference type="InterPro" id="IPR036282">
    <property type="entry name" value="Glutathione-S-Trfase_C_sf"/>
</dbReference>
<proteinExistence type="predicted"/>
<protein>
    <recommendedName>
        <fullName evidence="3">Glutathione S-transferase</fullName>
    </recommendedName>
</protein>
<organism evidence="1 2">
    <name type="scientific">Pseudomonas fragi</name>
    <dbReference type="NCBI Taxonomy" id="296"/>
    <lineage>
        <taxon>Bacteria</taxon>
        <taxon>Pseudomonadati</taxon>
        <taxon>Pseudomonadota</taxon>
        <taxon>Gammaproteobacteria</taxon>
        <taxon>Pseudomonadales</taxon>
        <taxon>Pseudomonadaceae</taxon>
        <taxon>Pseudomonas</taxon>
    </lineage>
</organism>
<dbReference type="Proteomes" id="UP000330809">
    <property type="component" value="Unassembled WGS sequence"/>
</dbReference>
<accession>A0A449IM09</accession>
<name>A0A449IM09_PSEFR</name>
<gene>
    <name evidence="1" type="ORF">NCTC10754_03080</name>
</gene>